<evidence type="ECO:0000256" key="2">
    <source>
        <dbReference type="SAM" id="Phobius"/>
    </source>
</evidence>
<dbReference type="Proteomes" id="UP000092574">
    <property type="component" value="Chromosome"/>
</dbReference>
<dbReference type="PANTHER" id="PTHR46558">
    <property type="entry name" value="TRACRIPTIONAL REGULATORY PROTEIN-RELATED-RELATED"/>
    <property type="match status" value="1"/>
</dbReference>
<reference evidence="4" key="1">
    <citation type="submission" date="2017-04" db="EMBL/GenBank/DDBJ databases">
        <title>Complete Genome Sequences of Twelve Strains of a Stable Defined Moderately Diverse Mouse Microbiota 2 (sDMDMm2).</title>
        <authorList>
            <person name="Uchimura Y."/>
            <person name="Wyss M."/>
            <person name="Brugiroux S."/>
            <person name="Limenitakis J.P."/>
            <person name="Stecher B."/>
            <person name="McCoy K.D."/>
            <person name="Macpherson A.J."/>
        </authorList>
    </citation>
    <scope>NUCLEOTIDE SEQUENCE</scope>
    <source>
        <strain evidence="4">YL58</strain>
    </source>
</reference>
<evidence type="ECO:0000313" key="4">
    <source>
        <dbReference type="EMBL" id="ANU76992.1"/>
    </source>
</evidence>
<dbReference type="InterPro" id="IPR010982">
    <property type="entry name" value="Lambda_DNA-bd_dom_sf"/>
</dbReference>
<organism evidence="4 5">
    <name type="scientific">Blautia pseudococcoides</name>
    <dbReference type="NCBI Taxonomy" id="1796616"/>
    <lineage>
        <taxon>Bacteria</taxon>
        <taxon>Bacillati</taxon>
        <taxon>Bacillota</taxon>
        <taxon>Clostridia</taxon>
        <taxon>Lachnospirales</taxon>
        <taxon>Lachnospiraceae</taxon>
        <taxon>Blautia</taxon>
    </lineage>
</organism>
<dbReference type="SMART" id="SM00530">
    <property type="entry name" value="HTH_XRE"/>
    <property type="match status" value="1"/>
</dbReference>
<dbReference type="CDD" id="cd00093">
    <property type="entry name" value="HTH_XRE"/>
    <property type="match status" value="1"/>
</dbReference>
<dbReference type="GO" id="GO:0003677">
    <property type="term" value="F:DNA binding"/>
    <property type="evidence" value="ECO:0007669"/>
    <property type="project" value="UniProtKB-KW"/>
</dbReference>
<dbReference type="Gene3D" id="1.10.260.40">
    <property type="entry name" value="lambda repressor-like DNA-binding domains"/>
    <property type="match status" value="1"/>
</dbReference>
<dbReference type="PANTHER" id="PTHR46558:SF4">
    <property type="entry name" value="DNA-BIDING PHAGE PROTEIN"/>
    <property type="match status" value="1"/>
</dbReference>
<feature type="transmembrane region" description="Helical" evidence="2">
    <location>
        <begin position="98"/>
        <end position="119"/>
    </location>
</feature>
<name>A0A1C7IFP6_9FIRM</name>
<dbReference type="KEGG" id="byl:A4V09_15230"/>
<keyword evidence="2" id="KW-0812">Transmembrane</keyword>
<keyword evidence="2" id="KW-0472">Membrane</keyword>
<dbReference type="OrthoDB" id="9813152at2"/>
<feature type="domain" description="HTH cro/C1-type" evidence="3">
    <location>
        <begin position="10"/>
        <end position="64"/>
    </location>
</feature>
<dbReference type="Pfam" id="PF01381">
    <property type="entry name" value="HTH_3"/>
    <property type="match status" value="1"/>
</dbReference>
<dbReference type="AlphaFoldDB" id="A0A1C7IFP6"/>
<dbReference type="InterPro" id="IPR001387">
    <property type="entry name" value="Cro/C1-type_HTH"/>
</dbReference>
<keyword evidence="2" id="KW-1133">Transmembrane helix</keyword>
<evidence type="ECO:0000256" key="1">
    <source>
        <dbReference type="ARBA" id="ARBA00023125"/>
    </source>
</evidence>
<keyword evidence="1" id="KW-0238">DNA-binding</keyword>
<evidence type="ECO:0000259" key="3">
    <source>
        <dbReference type="PROSITE" id="PS50943"/>
    </source>
</evidence>
<proteinExistence type="predicted"/>
<dbReference type="STRING" id="1796616.A4V09_15230"/>
<dbReference type="RefSeq" id="WP_065543140.1">
    <property type="nucleotide sequence ID" value="NZ_CP015405.2"/>
</dbReference>
<sequence length="155" mass="17368">MDQLEIGIFIAKKRKEKNFTQAQLAEKLSVSNKTISKWETGKCMPDYGIIQSLCKELEITLPELIDGEETEPDSIRIYDDNQVLDLIKRIQNLENQKVSLYGIILMTMGIALFAVHFSIGGSDVRDFFSGLLFGLSIGEMLVGAFVTAIGFSRQK</sequence>
<dbReference type="EMBL" id="CP015405">
    <property type="protein sequence ID" value="ANU76992.1"/>
    <property type="molecule type" value="Genomic_DNA"/>
</dbReference>
<dbReference type="PROSITE" id="PS50943">
    <property type="entry name" value="HTH_CROC1"/>
    <property type="match status" value="1"/>
</dbReference>
<evidence type="ECO:0000313" key="5">
    <source>
        <dbReference type="Proteomes" id="UP000092574"/>
    </source>
</evidence>
<keyword evidence="5" id="KW-1185">Reference proteome</keyword>
<gene>
    <name evidence="4" type="ORF">A4V09_15230</name>
</gene>
<protein>
    <submittedName>
        <fullName evidence="4">Transcriptional regulator</fullName>
    </submittedName>
</protein>
<feature type="transmembrane region" description="Helical" evidence="2">
    <location>
        <begin position="131"/>
        <end position="151"/>
    </location>
</feature>
<accession>A0A1C7IFP6</accession>
<dbReference type="SUPFAM" id="SSF47413">
    <property type="entry name" value="lambda repressor-like DNA-binding domains"/>
    <property type="match status" value="1"/>
</dbReference>